<dbReference type="AlphaFoldDB" id="A0AAD4BVN1"/>
<sequence>QAEYLKWAKENDFVSMLPKDCKQCKKSAAAGQWTQLDSHLQPINAKPKLAPYSDQLFHEAAIQWLVNTDQPILALEHPSFRHMIDVAARAMNGVKIPN</sequence>
<evidence type="ECO:0000313" key="1">
    <source>
        <dbReference type="EMBL" id="KAF8440930.1"/>
    </source>
</evidence>
<dbReference type="EMBL" id="WHUW01000011">
    <property type="protein sequence ID" value="KAF8440930.1"/>
    <property type="molecule type" value="Genomic_DNA"/>
</dbReference>
<dbReference type="Proteomes" id="UP001194468">
    <property type="component" value="Unassembled WGS sequence"/>
</dbReference>
<protein>
    <submittedName>
        <fullName evidence="1">Uncharacterized protein</fullName>
    </submittedName>
</protein>
<feature type="non-terminal residue" evidence="1">
    <location>
        <position position="98"/>
    </location>
</feature>
<accession>A0AAD4BVN1</accession>
<gene>
    <name evidence="1" type="ORF">L210DRAFT_3399785</name>
</gene>
<evidence type="ECO:0000313" key="2">
    <source>
        <dbReference type="Proteomes" id="UP001194468"/>
    </source>
</evidence>
<reference evidence="1" key="1">
    <citation type="submission" date="2019-10" db="EMBL/GenBank/DDBJ databases">
        <authorList>
            <consortium name="DOE Joint Genome Institute"/>
            <person name="Kuo A."/>
            <person name="Miyauchi S."/>
            <person name="Kiss E."/>
            <person name="Drula E."/>
            <person name="Kohler A."/>
            <person name="Sanchez-Garcia M."/>
            <person name="Andreopoulos B."/>
            <person name="Barry K.W."/>
            <person name="Bonito G."/>
            <person name="Buee M."/>
            <person name="Carver A."/>
            <person name="Chen C."/>
            <person name="Cichocki N."/>
            <person name="Clum A."/>
            <person name="Culley D."/>
            <person name="Crous P.W."/>
            <person name="Fauchery L."/>
            <person name="Girlanda M."/>
            <person name="Hayes R."/>
            <person name="Keri Z."/>
            <person name="LaButti K."/>
            <person name="Lipzen A."/>
            <person name="Lombard V."/>
            <person name="Magnuson J."/>
            <person name="Maillard F."/>
            <person name="Morin E."/>
            <person name="Murat C."/>
            <person name="Nolan M."/>
            <person name="Ohm R."/>
            <person name="Pangilinan J."/>
            <person name="Pereira M."/>
            <person name="Perotto S."/>
            <person name="Peter M."/>
            <person name="Riley R."/>
            <person name="Sitrit Y."/>
            <person name="Stielow B."/>
            <person name="Szollosi G."/>
            <person name="Zifcakova L."/>
            <person name="Stursova M."/>
            <person name="Spatafora J.W."/>
            <person name="Tedersoo L."/>
            <person name="Vaario L.-M."/>
            <person name="Yamada A."/>
            <person name="Yan M."/>
            <person name="Wang P."/>
            <person name="Xu J."/>
            <person name="Bruns T."/>
            <person name="Baldrian P."/>
            <person name="Vilgalys R."/>
            <person name="Henrissat B."/>
            <person name="Grigoriev I.V."/>
            <person name="Hibbett D."/>
            <person name="Nagy L.G."/>
            <person name="Martin F.M."/>
        </authorList>
    </citation>
    <scope>NUCLEOTIDE SEQUENCE</scope>
    <source>
        <strain evidence="1">BED1</strain>
    </source>
</reference>
<keyword evidence="2" id="KW-1185">Reference proteome</keyword>
<organism evidence="1 2">
    <name type="scientific">Boletus edulis BED1</name>
    <dbReference type="NCBI Taxonomy" id="1328754"/>
    <lineage>
        <taxon>Eukaryota</taxon>
        <taxon>Fungi</taxon>
        <taxon>Dikarya</taxon>
        <taxon>Basidiomycota</taxon>
        <taxon>Agaricomycotina</taxon>
        <taxon>Agaricomycetes</taxon>
        <taxon>Agaricomycetidae</taxon>
        <taxon>Boletales</taxon>
        <taxon>Boletineae</taxon>
        <taxon>Boletaceae</taxon>
        <taxon>Boletoideae</taxon>
        <taxon>Boletus</taxon>
    </lineage>
</organism>
<proteinExistence type="predicted"/>
<comment type="caution">
    <text evidence="1">The sequence shown here is derived from an EMBL/GenBank/DDBJ whole genome shotgun (WGS) entry which is preliminary data.</text>
</comment>
<reference evidence="1" key="2">
    <citation type="journal article" date="2020" name="Nat. Commun.">
        <title>Large-scale genome sequencing of mycorrhizal fungi provides insights into the early evolution of symbiotic traits.</title>
        <authorList>
            <person name="Miyauchi S."/>
            <person name="Kiss E."/>
            <person name="Kuo A."/>
            <person name="Drula E."/>
            <person name="Kohler A."/>
            <person name="Sanchez-Garcia M."/>
            <person name="Morin E."/>
            <person name="Andreopoulos B."/>
            <person name="Barry K.W."/>
            <person name="Bonito G."/>
            <person name="Buee M."/>
            <person name="Carver A."/>
            <person name="Chen C."/>
            <person name="Cichocki N."/>
            <person name="Clum A."/>
            <person name="Culley D."/>
            <person name="Crous P.W."/>
            <person name="Fauchery L."/>
            <person name="Girlanda M."/>
            <person name="Hayes R.D."/>
            <person name="Keri Z."/>
            <person name="LaButti K."/>
            <person name="Lipzen A."/>
            <person name="Lombard V."/>
            <person name="Magnuson J."/>
            <person name="Maillard F."/>
            <person name="Murat C."/>
            <person name="Nolan M."/>
            <person name="Ohm R.A."/>
            <person name="Pangilinan J."/>
            <person name="Pereira M.F."/>
            <person name="Perotto S."/>
            <person name="Peter M."/>
            <person name="Pfister S."/>
            <person name="Riley R."/>
            <person name="Sitrit Y."/>
            <person name="Stielow J.B."/>
            <person name="Szollosi G."/>
            <person name="Zifcakova L."/>
            <person name="Stursova M."/>
            <person name="Spatafora J.W."/>
            <person name="Tedersoo L."/>
            <person name="Vaario L.M."/>
            <person name="Yamada A."/>
            <person name="Yan M."/>
            <person name="Wang P."/>
            <person name="Xu J."/>
            <person name="Bruns T."/>
            <person name="Baldrian P."/>
            <person name="Vilgalys R."/>
            <person name="Dunand C."/>
            <person name="Henrissat B."/>
            <person name="Grigoriev I.V."/>
            <person name="Hibbett D."/>
            <person name="Nagy L.G."/>
            <person name="Martin F.M."/>
        </authorList>
    </citation>
    <scope>NUCLEOTIDE SEQUENCE</scope>
    <source>
        <strain evidence="1">BED1</strain>
    </source>
</reference>
<name>A0AAD4BVN1_BOLED</name>